<dbReference type="InterPro" id="IPR019775">
    <property type="entry name" value="WD40_repeat_CS"/>
</dbReference>
<dbReference type="PROSITE" id="PS50294">
    <property type="entry name" value="WD_REPEATS_REGION"/>
    <property type="match status" value="1"/>
</dbReference>
<feature type="repeat" description="WD" evidence="3">
    <location>
        <begin position="141"/>
        <end position="174"/>
    </location>
</feature>
<protein>
    <recommendedName>
        <fullName evidence="7">WD40 repeat-like protein</fullName>
    </recommendedName>
</protein>
<evidence type="ECO:0000313" key="6">
    <source>
        <dbReference type="Proteomes" id="UP000707451"/>
    </source>
</evidence>
<gene>
    <name evidence="5" type="ORF">KI688_002695</name>
</gene>
<reference evidence="5" key="1">
    <citation type="submission" date="2021-06" db="EMBL/GenBank/DDBJ databases">
        <title>Genome Sequence of Mortierella hyaline Strain SCG-10, a Cold-Adapted, Nitrate-Reducing Fungus Isolated from Soil in Minnesota, USA.</title>
        <authorList>
            <person name="Aldossari N."/>
        </authorList>
    </citation>
    <scope>NUCLEOTIDE SEQUENCE</scope>
    <source>
        <strain evidence="5">SCG-10</strain>
    </source>
</reference>
<dbReference type="InterPro" id="IPR015943">
    <property type="entry name" value="WD40/YVTN_repeat-like_dom_sf"/>
</dbReference>
<evidence type="ECO:0000256" key="3">
    <source>
        <dbReference type="PROSITE-ProRule" id="PRU00221"/>
    </source>
</evidence>
<dbReference type="PROSITE" id="PS50082">
    <property type="entry name" value="WD_REPEATS_2"/>
    <property type="match status" value="2"/>
</dbReference>
<organism evidence="5 6">
    <name type="scientific">Linnemannia hyalina</name>
    <dbReference type="NCBI Taxonomy" id="64524"/>
    <lineage>
        <taxon>Eukaryota</taxon>
        <taxon>Fungi</taxon>
        <taxon>Fungi incertae sedis</taxon>
        <taxon>Mucoromycota</taxon>
        <taxon>Mortierellomycotina</taxon>
        <taxon>Mortierellomycetes</taxon>
        <taxon>Mortierellales</taxon>
        <taxon>Mortierellaceae</taxon>
        <taxon>Linnemannia</taxon>
    </lineage>
</organism>
<feature type="region of interest" description="Disordered" evidence="4">
    <location>
        <begin position="1"/>
        <end position="50"/>
    </location>
</feature>
<evidence type="ECO:0000256" key="1">
    <source>
        <dbReference type="ARBA" id="ARBA00022574"/>
    </source>
</evidence>
<dbReference type="InterPro" id="IPR036322">
    <property type="entry name" value="WD40_repeat_dom_sf"/>
</dbReference>
<sequence>MDQPHLSLDSMHRGEASTTTSTNGHKQQQQQLQQKHACSSTTNNTARMSPPLLSTDANVAEILSCSLCTYSDVCLIPQAGIIVRTYRTRTGGPLMQVLDWALQHSIDLGPHRRDDSEMSDPDADDGSDGETETEPVMEEEEEGHQDLISGMDVNDEGTLLVSCSIDGTIRVWDVLVAEFGDAYQRDSKGKGKKGNAAKEGQEFLEKMDKFGCPVRARRLLTGHVGWVNVVSGGSDHTVRIWDALSGTLLHLISDLFTTRDLDLGVFSVAIRKPPCSTPTTNESGIIAVGTVIEGYQLFSLSTGDLIMELDEPLTSRQHTEFETETYQQYAAKVAITETVIVTNSKLRGMFRIASKPRRVQGDEEDEDEEEEEVETIHTFKVNKSGSMLMCTLCDGRVALFEFGRSRKSATEKEVVVSMLDCFDSRLRSASGFGGVTVVGEDGDDVQQHIGHDQEQEHPPASSATGVATVESIVQDEQEGGEGEDACSGGGALAWIWSRDRRGDQRVVLV</sequence>
<dbReference type="GO" id="GO:1990234">
    <property type="term" value="C:transferase complex"/>
    <property type="evidence" value="ECO:0007669"/>
    <property type="project" value="UniProtKB-ARBA"/>
</dbReference>
<evidence type="ECO:0000313" key="5">
    <source>
        <dbReference type="EMBL" id="KAG9065370.1"/>
    </source>
</evidence>
<dbReference type="Pfam" id="PF00400">
    <property type="entry name" value="WD40"/>
    <property type="match status" value="2"/>
</dbReference>
<feature type="region of interest" description="Disordered" evidence="4">
    <location>
        <begin position="109"/>
        <end position="141"/>
    </location>
</feature>
<keyword evidence="2" id="KW-0677">Repeat</keyword>
<comment type="caution">
    <text evidence="5">The sequence shown here is derived from an EMBL/GenBank/DDBJ whole genome shotgun (WGS) entry which is preliminary data.</text>
</comment>
<feature type="compositionally biased region" description="Acidic residues" evidence="4">
    <location>
        <begin position="117"/>
        <end position="141"/>
    </location>
</feature>
<evidence type="ECO:0000256" key="2">
    <source>
        <dbReference type="ARBA" id="ARBA00022737"/>
    </source>
</evidence>
<accession>A0A9P7XQ70</accession>
<dbReference type="PROSITE" id="PS00678">
    <property type="entry name" value="WD_REPEATS_1"/>
    <property type="match status" value="1"/>
</dbReference>
<evidence type="ECO:0008006" key="7">
    <source>
        <dbReference type="Google" id="ProtNLM"/>
    </source>
</evidence>
<dbReference type="SUPFAM" id="SSF50978">
    <property type="entry name" value="WD40 repeat-like"/>
    <property type="match status" value="1"/>
</dbReference>
<proteinExistence type="predicted"/>
<dbReference type="Gene3D" id="2.130.10.10">
    <property type="entry name" value="YVTN repeat-like/Quinoprotein amine dehydrogenase"/>
    <property type="match status" value="1"/>
</dbReference>
<dbReference type="InterPro" id="IPR001680">
    <property type="entry name" value="WD40_rpt"/>
</dbReference>
<dbReference type="SMART" id="SM00320">
    <property type="entry name" value="WD40"/>
    <property type="match status" value="3"/>
</dbReference>
<dbReference type="OrthoDB" id="1932312at2759"/>
<name>A0A9P7XQ70_9FUNG</name>
<keyword evidence="1 3" id="KW-0853">WD repeat</keyword>
<dbReference type="AlphaFoldDB" id="A0A9P7XQ70"/>
<feature type="repeat" description="WD" evidence="3">
    <location>
        <begin position="229"/>
        <end position="251"/>
    </location>
</feature>
<keyword evidence="6" id="KW-1185">Reference proteome</keyword>
<dbReference type="EMBL" id="JAHRHY010000012">
    <property type="protein sequence ID" value="KAG9065370.1"/>
    <property type="molecule type" value="Genomic_DNA"/>
</dbReference>
<dbReference type="PANTHER" id="PTHR22847:SF637">
    <property type="entry name" value="WD REPEAT DOMAIN 5B"/>
    <property type="match status" value="1"/>
</dbReference>
<feature type="compositionally biased region" description="Polar residues" evidence="4">
    <location>
        <begin position="36"/>
        <end position="47"/>
    </location>
</feature>
<dbReference type="Proteomes" id="UP000707451">
    <property type="component" value="Unassembled WGS sequence"/>
</dbReference>
<feature type="compositionally biased region" description="Polar residues" evidence="4">
    <location>
        <begin position="16"/>
        <end position="26"/>
    </location>
</feature>
<evidence type="ECO:0000256" key="4">
    <source>
        <dbReference type="SAM" id="MobiDB-lite"/>
    </source>
</evidence>
<dbReference type="PANTHER" id="PTHR22847">
    <property type="entry name" value="WD40 REPEAT PROTEIN"/>
    <property type="match status" value="1"/>
</dbReference>